<organism evidence="1 2">
    <name type="scientific">Burkholderia aenigmatica</name>
    <dbReference type="NCBI Taxonomy" id="2015348"/>
    <lineage>
        <taxon>Bacteria</taxon>
        <taxon>Pseudomonadati</taxon>
        <taxon>Pseudomonadota</taxon>
        <taxon>Betaproteobacteria</taxon>
        <taxon>Burkholderiales</taxon>
        <taxon>Burkholderiaceae</taxon>
        <taxon>Burkholderia</taxon>
        <taxon>Burkholderia cepacia complex</taxon>
    </lineage>
</organism>
<dbReference type="EMBL" id="CABWIL020000032">
    <property type="protein sequence ID" value="CAB3972259.1"/>
    <property type="molecule type" value="Genomic_DNA"/>
</dbReference>
<dbReference type="Proteomes" id="UP000494301">
    <property type="component" value="Unassembled WGS sequence"/>
</dbReference>
<gene>
    <name evidence="1" type="ORF">BLA3211_06865</name>
</gene>
<evidence type="ECO:0000313" key="1">
    <source>
        <dbReference type="EMBL" id="CAB3972259.1"/>
    </source>
</evidence>
<protein>
    <submittedName>
        <fullName evidence="1">Uncharacterized protein</fullName>
    </submittedName>
</protein>
<sequence length="111" mass="12455">MAKREFAIALNVLADTGGELTWSTHDYEAFRFVAPGVRLIFYPHTTSSTGNVSIRVRDSASKDKARAMHLMALLYIGAGNNNTFSWKGINFNSVLRVKQSARIEYGWADQR</sequence>
<evidence type="ECO:0000313" key="2">
    <source>
        <dbReference type="Proteomes" id="UP000494301"/>
    </source>
</evidence>
<proteinExistence type="predicted"/>
<accession>A0A6J5JKI4</accession>
<reference evidence="1 2" key="1">
    <citation type="submission" date="2020-04" db="EMBL/GenBank/DDBJ databases">
        <authorList>
            <person name="Depoorter E."/>
        </authorList>
    </citation>
    <scope>NUCLEOTIDE SEQUENCE [LARGE SCALE GENOMIC DNA]</scope>
    <source>
        <strain evidence="1 2">BCC0217</strain>
    </source>
</reference>
<dbReference type="AlphaFoldDB" id="A0A6J5JKI4"/>
<name>A0A6J5JKI4_9BURK</name>